<dbReference type="PANTHER" id="PTHR43201">
    <property type="entry name" value="ACYL-COA SYNTHETASE"/>
    <property type="match status" value="1"/>
</dbReference>
<dbReference type="AlphaFoldDB" id="A0A6J6P6T2"/>
<dbReference type="Gene3D" id="3.30.300.30">
    <property type="match status" value="1"/>
</dbReference>
<dbReference type="InterPro" id="IPR000873">
    <property type="entry name" value="AMP-dep_synth/lig_dom"/>
</dbReference>
<reference evidence="2" key="1">
    <citation type="submission" date="2020-05" db="EMBL/GenBank/DDBJ databases">
        <authorList>
            <person name="Chiriac C."/>
            <person name="Salcher M."/>
            <person name="Ghai R."/>
            <person name="Kavagutti S V."/>
        </authorList>
    </citation>
    <scope>NUCLEOTIDE SEQUENCE</scope>
</reference>
<evidence type="ECO:0000259" key="1">
    <source>
        <dbReference type="Pfam" id="PF00501"/>
    </source>
</evidence>
<name>A0A6J6P6T2_9ZZZZ</name>
<dbReference type="EMBL" id="CAEZXV010000003">
    <property type="protein sequence ID" value="CAB4692064.1"/>
    <property type="molecule type" value="Genomic_DNA"/>
</dbReference>
<sequence length="340" mass="36381">MKTSVIDIGLQWSNPQLVQALSAAFAQSQPELAPTFIVSTTGSTGVVKRVELSTSAISQSARLANLALNAAPGDIWSLLLPTNHIAGLNVLARSVLLNADVVGIDQHADFSAIVPTQLHSALNGNDQLLNHLKNCKAVLVGGAALSNQLLNSALENDIRVVTTYGMTETCGGCIYDNVPLAGVNIEINPDGIIKISGPTLAHGYEDNDELWRKSFKDGWFLTNDIGEIKDGKLFVIGRADDVIISGGENVSLNSIESQLSDSFPNINFLATSIPDEKWGEKLCLISDKPVDHDEISELLLAKLGKASVPKEFIVLSEIPQIGIGKPDRVKAAALFIDKQR</sequence>
<accession>A0A6J6P6T2</accession>
<dbReference type="GO" id="GO:0031956">
    <property type="term" value="F:medium-chain fatty acid-CoA ligase activity"/>
    <property type="evidence" value="ECO:0007669"/>
    <property type="project" value="TreeGrafter"/>
</dbReference>
<dbReference type="InterPro" id="IPR045851">
    <property type="entry name" value="AMP-bd_C_sf"/>
</dbReference>
<organism evidence="2">
    <name type="scientific">freshwater metagenome</name>
    <dbReference type="NCBI Taxonomy" id="449393"/>
    <lineage>
        <taxon>unclassified sequences</taxon>
        <taxon>metagenomes</taxon>
        <taxon>ecological metagenomes</taxon>
    </lineage>
</organism>
<protein>
    <submittedName>
        <fullName evidence="2">Unannotated protein</fullName>
    </submittedName>
</protein>
<dbReference type="SUPFAM" id="SSF56801">
    <property type="entry name" value="Acetyl-CoA synthetase-like"/>
    <property type="match status" value="1"/>
</dbReference>
<dbReference type="InterPro" id="IPR042099">
    <property type="entry name" value="ANL_N_sf"/>
</dbReference>
<dbReference type="Gene3D" id="3.40.50.12780">
    <property type="entry name" value="N-terminal domain of ligase-like"/>
    <property type="match status" value="1"/>
</dbReference>
<feature type="domain" description="AMP-dependent synthetase/ligase" evidence="1">
    <location>
        <begin position="32"/>
        <end position="177"/>
    </location>
</feature>
<dbReference type="Pfam" id="PF00501">
    <property type="entry name" value="AMP-binding"/>
    <property type="match status" value="1"/>
</dbReference>
<dbReference type="PANTHER" id="PTHR43201:SF32">
    <property type="entry name" value="2-SUCCINYLBENZOATE--COA LIGASE, CHLOROPLASTIC_PEROXISOMAL"/>
    <property type="match status" value="1"/>
</dbReference>
<proteinExistence type="predicted"/>
<evidence type="ECO:0000313" key="2">
    <source>
        <dbReference type="EMBL" id="CAB4692064.1"/>
    </source>
</evidence>
<dbReference type="GO" id="GO:0006631">
    <property type="term" value="P:fatty acid metabolic process"/>
    <property type="evidence" value="ECO:0007669"/>
    <property type="project" value="TreeGrafter"/>
</dbReference>
<gene>
    <name evidence="2" type="ORF">UFOPK2598_00108</name>
</gene>